<sequence length="355" mass="39372">MELVNASSSLTVITEDLISEKTVLISAVIIRVCVNSALAFCALITNTINVIVFRKMGIDHSTESFLILSIADGLVGLVGTFAGVCNGLRYMASPQLASSMYPIYILLLAAATVPSLTSLVSTTIIAVVRCCCVTLPLHVRTVFTARRQRFSIIFCTVVSLAFLSYGLSGTELRVGVHPNTNYSQLMITFHPEYIERNRFADFYRGIMFYVCFSTVLICLVCLVIALKRSSKFRSNSWNTESTRGSQNKENSHGNSQLSKGGRRFKLGSKETQVVKVVVLVSAVFTVSNLPVMVASILRQAVPEFSNIGKFKRSFDFTMILVECFLLANTTINILIYLKFNSRYYTSFLEVIGRKK</sequence>
<name>A0AAE0ZJF1_9GAST</name>
<evidence type="ECO:0000256" key="6">
    <source>
        <dbReference type="ARBA" id="ARBA00023136"/>
    </source>
</evidence>
<dbReference type="GO" id="GO:0005886">
    <property type="term" value="C:plasma membrane"/>
    <property type="evidence" value="ECO:0007669"/>
    <property type="project" value="UniProtKB-SubCell"/>
</dbReference>
<feature type="transmembrane region" description="Helical" evidence="10">
    <location>
        <begin position="65"/>
        <end position="84"/>
    </location>
</feature>
<evidence type="ECO:0000256" key="5">
    <source>
        <dbReference type="ARBA" id="ARBA00023040"/>
    </source>
</evidence>
<evidence type="ECO:0000259" key="11">
    <source>
        <dbReference type="PROSITE" id="PS50262"/>
    </source>
</evidence>
<dbReference type="InterPro" id="IPR050569">
    <property type="entry name" value="TAAR"/>
</dbReference>
<evidence type="ECO:0000256" key="10">
    <source>
        <dbReference type="SAM" id="Phobius"/>
    </source>
</evidence>
<evidence type="ECO:0000313" key="13">
    <source>
        <dbReference type="Proteomes" id="UP001283361"/>
    </source>
</evidence>
<feature type="transmembrane region" description="Helical" evidence="10">
    <location>
        <begin position="149"/>
        <end position="167"/>
    </location>
</feature>
<dbReference type="Proteomes" id="UP001283361">
    <property type="component" value="Unassembled WGS sequence"/>
</dbReference>
<feature type="transmembrane region" description="Helical" evidence="10">
    <location>
        <begin position="316"/>
        <end position="337"/>
    </location>
</feature>
<feature type="transmembrane region" description="Helical" evidence="10">
    <location>
        <begin position="273"/>
        <end position="296"/>
    </location>
</feature>
<evidence type="ECO:0000256" key="3">
    <source>
        <dbReference type="ARBA" id="ARBA00022692"/>
    </source>
</evidence>
<dbReference type="PROSITE" id="PS50262">
    <property type="entry name" value="G_PROTEIN_RECEP_F1_2"/>
    <property type="match status" value="1"/>
</dbReference>
<keyword evidence="6 10" id="KW-0472">Membrane</keyword>
<keyword evidence="13" id="KW-1185">Reference proteome</keyword>
<evidence type="ECO:0000256" key="7">
    <source>
        <dbReference type="ARBA" id="ARBA00023170"/>
    </source>
</evidence>
<keyword evidence="4 10" id="KW-1133">Transmembrane helix</keyword>
<feature type="transmembrane region" description="Helical" evidence="10">
    <location>
        <begin position="104"/>
        <end position="128"/>
    </location>
</feature>
<keyword evidence="5" id="KW-0297">G-protein coupled receptor</keyword>
<dbReference type="GO" id="GO:0004930">
    <property type="term" value="F:G protein-coupled receptor activity"/>
    <property type="evidence" value="ECO:0007669"/>
    <property type="project" value="UniProtKB-KW"/>
</dbReference>
<feature type="transmembrane region" description="Helical" evidence="10">
    <location>
        <begin position="28"/>
        <end position="53"/>
    </location>
</feature>
<keyword evidence="3 10" id="KW-0812">Transmembrane</keyword>
<accession>A0AAE0ZJF1</accession>
<evidence type="ECO:0000256" key="4">
    <source>
        <dbReference type="ARBA" id="ARBA00022989"/>
    </source>
</evidence>
<feature type="transmembrane region" description="Helical" evidence="10">
    <location>
        <begin position="206"/>
        <end position="226"/>
    </location>
</feature>
<feature type="region of interest" description="Disordered" evidence="9">
    <location>
        <begin position="235"/>
        <end position="262"/>
    </location>
</feature>
<keyword evidence="7" id="KW-0675">Receptor</keyword>
<protein>
    <recommendedName>
        <fullName evidence="11">G-protein coupled receptors family 1 profile domain-containing protein</fullName>
    </recommendedName>
</protein>
<dbReference type="EMBL" id="JAWDGP010003821">
    <property type="protein sequence ID" value="KAK3770544.1"/>
    <property type="molecule type" value="Genomic_DNA"/>
</dbReference>
<evidence type="ECO:0000256" key="8">
    <source>
        <dbReference type="ARBA" id="ARBA00023224"/>
    </source>
</evidence>
<feature type="compositionally biased region" description="Polar residues" evidence="9">
    <location>
        <begin position="235"/>
        <end position="258"/>
    </location>
</feature>
<dbReference type="AlphaFoldDB" id="A0AAE0ZJF1"/>
<dbReference type="Pfam" id="PF00001">
    <property type="entry name" value="7tm_1"/>
    <property type="match status" value="1"/>
</dbReference>
<dbReference type="InterPro" id="IPR000276">
    <property type="entry name" value="GPCR_Rhodpsn"/>
</dbReference>
<dbReference type="InterPro" id="IPR017452">
    <property type="entry name" value="GPCR_Rhodpsn_7TM"/>
</dbReference>
<comment type="caution">
    <text evidence="12">The sequence shown here is derived from an EMBL/GenBank/DDBJ whole genome shotgun (WGS) entry which is preliminary data.</text>
</comment>
<evidence type="ECO:0000256" key="9">
    <source>
        <dbReference type="SAM" id="MobiDB-lite"/>
    </source>
</evidence>
<comment type="subcellular location">
    <subcellularLocation>
        <location evidence="1">Cell membrane</location>
        <topology evidence="1">Multi-pass membrane protein</topology>
    </subcellularLocation>
</comment>
<evidence type="ECO:0000256" key="2">
    <source>
        <dbReference type="ARBA" id="ARBA00022475"/>
    </source>
</evidence>
<dbReference type="SUPFAM" id="SSF81321">
    <property type="entry name" value="Family A G protein-coupled receptor-like"/>
    <property type="match status" value="1"/>
</dbReference>
<keyword evidence="8" id="KW-0807">Transducer</keyword>
<evidence type="ECO:0000313" key="12">
    <source>
        <dbReference type="EMBL" id="KAK3770544.1"/>
    </source>
</evidence>
<feature type="domain" description="G-protein coupled receptors family 1 profile" evidence="11">
    <location>
        <begin position="45"/>
        <end position="336"/>
    </location>
</feature>
<dbReference type="Gene3D" id="1.20.1070.10">
    <property type="entry name" value="Rhodopsin 7-helix transmembrane proteins"/>
    <property type="match status" value="1"/>
</dbReference>
<reference evidence="12" key="1">
    <citation type="journal article" date="2023" name="G3 (Bethesda)">
        <title>A reference genome for the long-term kleptoplast-retaining sea slug Elysia crispata morphotype clarki.</title>
        <authorList>
            <person name="Eastman K.E."/>
            <person name="Pendleton A.L."/>
            <person name="Shaikh M.A."/>
            <person name="Suttiyut T."/>
            <person name="Ogas R."/>
            <person name="Tomko P."/>
            <person name="Gavelis G."/>
            <person name="Widhalm J.R."/>
            <person name="Wisecaver J.H."/>
        </authorList>
    </citation>
    <scope>NUCLEOTIDE SEQUENCE</scope>
    <source>
        <strain evidence="12">ECLA1</strain>
    </source>
</reference>
<dbReference type="PANTHER" id="PTHR24249">
    <property type="entry name" value="HISTAMINE RECEPTOR-RELATED G-PROTEIN COUPLED RECEPTOR"/>
    <property type="match status" value="1"/>
</dbReference>
<proteinExistence type="predicted"/>
<keyword evidence="2" id="KW-1003">Cell membrane</keyword>
<evidence type="ECO:0000256" key="1">
    <source>
        <dbReference type="ARBA" id="ARBA00004651"/>
    </source>
</evidence>
<gene>
    <name evidence="12" type="ORF">RRG08_008938</name>
</gene>
<organism evidence="12 13">
    <name type="scientific">Elysia crispata</name>
    <name type="common">lettuce slug</name>
    <dbReference type="NCBI Taxonomy" id="231223"/>
    <lineage>
        <taxon>Eukaryota</taxon>
        <taxon>Metazoa</taxon>
        <taxon>Spiralia</taxon>
        <taxon>Lophotrochozoa</taxon>
        <taxon>Mollusca</taxon>
        <taxon>Gastropoda</taxon>
        <taxon>Heterobranchia</taxon>
        <taxon>Euthyneura</taxon>
        <taxon>Panpulmonata</taxon>
        <taxon>Sacoglossa</taxon>
        <taxon>Placobranchoidea</taxon>
        <taxon>Plakobranchidae</taxon>
        <taxon>Elysia</taxon>
    </lineage>
</organism>